<evidence type="ECO:0000256" key="3">
    <source>
        <dbReference type="ARBA" id="ARBA00022695"/>
    </source>
</evidence>
<protein>
    <recommendedName>
        <fullName evidence="8">Protein nucleotidyltransferase YdiU</fullName>
        <ecNumber evidence="8">2.7.7.-</ecNumber>
    </recommendedName>
    <alternativeName>
        <fullName evidence="8">Protein adenylyltransferase YdiU</fullName>
        <ecNumber evidence="8">2.7.7.108</ecNumber>
    </alternativeName>
    <alternativeName>
        <fullName evidence="8">Protein uridylyltransferase YdiU</fullName>
        <ecNumber evidence="8">2.7.7.-</ecNumber>
    </alternativeName>
</protein>
<evidence type="ECO:0000256" key="4">
    <source>
        <dbReference type="ARBA" id="ARBA00022723"/>
    </source>
</evidence>
<comment type="catalytic activity">
    <reaction evidence="8">
        <text>L-tyrosyl-[protein] + UTP = O-(5'-uridylyl)-L-tyrosyl-[protein] + diphosphate</text>
        <dbReference type="Rhea" id="RHEA:83887"/>
        <dbReference type="Rhea" id="RHEA-COMP:10136"/>
        <dbReference type="Rhea" id="RHEA-COMP:20238"/>
        <dbReference type="ChEBI" id="CHEBI:33019"/>
        <dbReference type="ChEBI" id="CHEBI:46398"/>
        <dbReference type="ChEBI" id="CHEBI:46858"/>
        <dbReference type="ChEBI" id="CHEBI:90602"/>
    </reaction>
</comment>
<dbReference type="Proteomes" id="UP000242175">
    <property type="component" value="Chromosome small"/>
</dbReference>
<keyword evidence="7 8" id="KW-0460">Magnesium</keyword>
<comment type="catalytic activity">
    <reaction evidence="8">
        <text>L-threonyl-[protein] + ATP = 3-O-(5'-adenylyl)-L-threonyl-[protein] + diphosphate</text>
        <dbReference type="Rhea" id="RHEA:54292"/>
        <dbReference type="Rhea" id="RHEA-COMP:11060"/>
        <dbReference type="Rhea" id="RHEA-COMP:13847"/>
        <dbReference type="ChEBI" id="CHEBI:30013"/>
        <dbReference type="ChEBI" id="CHEBI:30616"/>
        <dbReference type="ChEBI" id="CHEBI:33019"/>
        <dbReference type="ChEBI" id="CHEBI:138113"/>
        <dbReference type="EC" id="2.7.7.108"/>
    </reaction>
</comment>
<keyword evidence="2 8" id="KW-0808">Transferase</keyword>
<feature type="binding site" evidence="8">
    <location>
        <position position="166"/>
    </location>
    <ligand>
        <name>ATP</name>
        <dbReference type="ChEBI" id="CHEBI:30616"/>
    </ligand>
</feature>
<evidence type="ECO:0000256" key="5">
    <source>
        <dbReference type="ARBA" id="ARBA00022741"/>
    </source>
</evidence>
<organism evidence="9 10">
    <name type="scientific">Paraphotobacterium marinum</name>
    <dbReference type="NCBI Taxonomy" id="1755811"/>
    <lineage>
        <taxon>Bacteria</taxon>
        <taxon>Pseudomonadati</taxon>
        <taxon>Pseudomonadota</taxon>
        <taxon>Gammaproteobacteria</taxon>
        <taxon>Vibrionales</taxon>
        <taxon>Vibrionaceae</taxon>
        <taxon>Paraphotobacterium</taxon>
    </lineage>
</organism>
<comment type="similarity">
    <text evidence="1 8">Belongs to the SELO family.</text>
</comment>
<proteinExistence type="inferred from homology"/>
<dbReference type="PANTHER" id="PTHR32057">
    <property type="entry name" value="PROTEIN ADENYLYLTRANSFERASE SELO, MITOCHONDRIAL"/>
    <property type="match status" value="1"/>
</dbReference>
<feature type="binding site" evidence="8">
    <location>
        <position position="244"/>
    </location>
    <ligand>
        <name>Mg(2+)</name>
        <dbReference type="ChEBI" id="CHEBI:18420"/>
    </ligand>
</feature>
<dbReference type="GO" id="GO:0005524">
    <property type="term" value="F:ATP binding"/>
    <property type="evidence" value="ECO:0007669"/>
    <property type="project" value="UniProtKB-UniRule"/>
</dbReference>
<sequence length="480" mass="55375">MFKDIYASLDPIFYEVINPEPVSKPSLVLYNNELAQQFNLTLKNNEIENIFSGNEVLDGVNSKALAYAGHQFGHYNPSLGDGRAVLLGQLSSDRGQLFDFQLKGSGRTMFSRQGDGRYAIGPAIREYIMSEALYYLRIPTTRSLCVIKTGDTVYRNDVSEGAVLTRVASSHIRVGTFELFAREESIEHLKQLINFTIERHFPSLEQNDPDRYLKLLVNVIDKQINLITEWLRVGFIHGVMNTDNTLVSGETIDYGPCAMMGPYSSNASFSSIDRYGRYSFLNQPKILQWNMARFAETLLPFINTDHEQAIEIATKIIKDIPSKFDEKYNMMISNKIGFQSSSVEIIDLFAKLTSLMEKNKLDYTNTFSYLERTLATTTTENDSQYSCLKDWLQDWDILLQKNNLDFEVTIKLMERTNPKIIPRNYHIERLLNDYEKTESLDEIRHFLDIIKKPYQMNESFNKYNNYPENFDTSFKTFCGT</sequence>
<feature type="binding site" evidence="8">
    <location>
        <position position="173"/>
    </location>
    <ligand>
        <name>ATP</name>
        <dbReference type="ChEBI" id="CHEBI:30616"/>
    </ligand>
</feature>
<feature type="active site" description="Proton acceptor" evidence="8">
    <location>
        <position position="243"/>
    </location>
</feature>
<dbReference type="PANTHER" id="PTHR32057:SF14">
    <property type="entry name" value="PROTEIN ADENYLYLTRANSFERASE SELO, MITOCHONDRIAL"/>
    <property type="match status" value="1"/>
</dbReference>
<comment type="catalytic activity">
    <reaction evidence="8">
        <text>L-tyrosyl-[protein] + ATP = O-(5'-adenylyl)-L-tyrosyl-[protein] + diphosphate</text>
        <dbReference type="Rhea" id="RHEA:54288"/>
        <dbReference type="Rhea" id="RHEA-COMP:10136"/>
        <dbReference type="Rhea" id="RHEA-COMP:13846"/>
        <dbReference type="ChEBI" id="CHEBI:30616"/>
        <dbReference type="ChEBI" id="CHEBI:33019"/>
        <dbReference type="ChEBI" id="CHEBI:46858"/>
        <dbReference type="ChEBI" id="CHEBI:83624"/>
        <dbReference type="EC" id="2.7.7.108"/>
    </reaction>
</comment>
<feature type="binding site" evidence="8">
    <location>
        <position position="82"/>
    </location>
    <ligand>
        <name>ATP</name>
        <dbReference type="ChEBI" id="CHEBI:30616"/>
    </ligand>
</feature>
<dbReference type="InterPro" id="IPR003846">
    <property type="entry name" value="SelO"/>
</dbReference>
<feature type="binding site" evidence="8">
    <location>
        <position position="115"/>
    </location>
    <ligand>
        <name>ATP</name>
        <dbReference type="ChEBI" id="CHEBI:30616"/>
    </ligand>
</feature>
<dbReference type="OrthoDB" id="9776281at2"/>
<dbReference type="EC" id="2.7.7.-" evidence="8"/>
<dbReference type="EMBL" id="CP022356">
    <property type="protein sequence ID" value="ASK79001.1"/>
    <property type="molecule type" value="Genomic_DNA"/>
</dbReference>
<dbReference type="Pfam" id="PF02696">
    <property type="entry name" value="SelO"/>
    <property type="match status" value="1"/>
</dbReference>
<comment type="function">
    <text evidence="8">Nucleotidyltransferase involved in the post-translational modification of proteins. It can catalyze the addition of adenosine monophosphate (AMP) or uridine monophosphate (UMP) to a protein, resulting in modifications known as AMPylation and UMPylation.</text>
</comment>
<feature type="binding site" evidence="8">
    <location>
        <position position="253"/>
    </location>
    <ligand>
        <name>Mg(2+)</name>
        <dbReference type="ChEBI" id="CHEBI:18420"/>
    </ligand>
</feature>
<dbReference type="GO" id="GO:0070733">
    <property type="term" value="F:AMPylase activity"/>
    <property type="evidence" value="ECO:0007669"/>
    <property type="project" value="UniProtKB-EC"/>
</dbReference>
<keyword evidence="10" id="KW-1185">Reference proteome</keyword>
<accession>A0A220VFC0</accession>
<dbReference type="GO" id="GO:0000287">
    <property type="term" value="F:magnesium ion binding"/>
    <property type="evidence" value="ECO:0007669"/>
    <property type="project" value="UniProtKB-UniRule"/>
</dbReference>
<dbReference type="AlphaFoldDB" id="A0A220VFC0"/>
<dbReference type="NCBIfam" id="NF000658">
    <property type="entry name" value="PRK00029.1"/>
    <property type="match status" value="1"/>
</dbReference>
<feature type="binding site" evidence="8">
    <location>
        <position position="116"/>
    </location>
    <ligand>
        <name>ATP</name>
        <dbReference type="ChEBI" id="CHEBI:30616"/>
    </ligand>
</feature>
<keyword evidence="3 8" id="KW-0548">Nucleotidyltransferase</keyword>
<keyword evidence="6 8" id="KW-0067">ATP-binding</keyword>
<comment type="catalytic activity">
    <reaction evidence="8">
        <text>L-seryl-[protein] + UTP = O-(5'-uridylyl)-L-seryl-[protein] + diphosphate</text>
        <dbReference type="Rhea" id="RHEA:64604"/>
        <dbReference type="Rhea" id="RHEA-COMP:9863"/>
        <dbReference type="Rhea" id="RHEA-COMP:16635"/>
        <dbReference type="ChEBI" id="CHEBI:29999"/>
        <dbReference type="ChEBI" id="CHEBI:33019"/>
        <dbReference type="ChEBI" id="CHEBI:46398"/>
        <dbReference type="ChEBI" id="CHEBI:156051"/>
    </reaction>
</comment>
<evidence type="ECO:0000313" key="9">
    <source>
        <dbReference type="EMBL" id="ASK79001.1"/>
    </source>
</evidence>
<evidence type="ECO:0000256" key="7">
    <source>
        <dbReference type="ARBA" id="ARBA00022842"/>
    </source>
</evidence>
<gene>
    <name evidence="8" type="primary">ydiU</name>
    <name evidence="8" type="synonym">selO</name>
    <name evidence="9" type="ORF">CF386_08000</name>
</gene>
<evidence type="ECO:0000256" key="6">
    <source>
        <dbReference type="ARBA" id="ARBA00022840"/>
    </source>
</evidence>
<evidence type="ECO:0000256" key="2">
    <source>
        <dbReference type="ARBA" id="ARBA00022679"/>
    </source>
</evidence>
<evidence type="ECO:0000256" key="1">
    <source>
        <dbReference type="ARBA" id="ARBA00009747"/>
    </source>
</evidence>
<dbReference type="KEGG" id="pmai:CF386_08000"/>
<reference evidence="9 10" key="1">
    <citation type="journal article" date="2016" name="Int. J. Syst. Evol. Microbiol.">
        <title>Paraphotobacterium marinum gen. nov., sp. nov., a member of the family Vibrionaceae, isolated from surface seawater.</title>
        <authorList>
            <person name="Huang Z."/>
            <person name="Dong C."/>
            <person name="Shao Z."/>
        </authorList>
    </citation>
    <scope>NUCLEOTIDE SEQUENCE [LARGE SCALE GENOMIC DNA]</scope>
    <source>
        <strain evidence="9 10">NSCS20N07D</strain>
    </source>
</reference>
<keyword evidence="8" id="KW-0464">Manganese</keyword>
<keyword evidence="5 8" id="KW-0547">Nucleotide-binding</keyword>
<dbReference type="GO" id="GO:0030145">
    <property type="term" value="F:manganese ion binding"/>
    <property type="evidence" value="ECO:0007669"/>
    <property type="project" value="UniProtKB-UniRule"/>
</dbReference>
<comment type="catalytic activity">
    <reaction evidence="8">
        <text>L-histidyl-[protein] + UTP = N(tele)-(5'-uridylyl)-L-histidyl-[protein] + diphosphate</text>
        <dbReference type="Rhea" id="RHEA:83891"/>
        <dbReference type="Rhea" id="RHEA-COMP:9745"/>
        <dbReference type="Rhea" id="RHEA-COMP:20239"/>
        <dbReference type="ChEBI" id="CHEBI:29979"/>
        <dbReference type="ChEBI" id="CHEBI:33019"/>
        <dbReference type="ChEBI" id="CHEBI:46398"/>
        <dbReference type="ChEBI" id="CHEBI:233474"/>
    </reaction>
</comment>
<comment type="catalytic activity">
    <reaction evidence="8">
        <text>L-seryl-[protein] + ATP = 3-O-(5'-adenylyl)-L-seryl-[protein] + diphosphate</text>
        <dbReference type="Rhea" id="RHEA:58120"/>
        <dbReference type="Rhea" id="RHEA-COMP:9863"/>
        <dbReference type="Rhea" id="RHEA-COMP:15073"/>
        <dbReference type="ChEBI" id="CHEBI:29999"/>
        <dbReference type="ChEBI" id="CHEBI:30616"/>
        <dbReference type="ChEBI" id="CHEBI:33019"/>
        <dbReference type="ChEBI" id="CHEBI:142516"/>
        <dbReference type="EC" id="2.7.7.108"/>
    </reaction>
</comment>
<dbReference type="HAMAP" id="MF_00692">
    <property type="entry name" value="SelO"/>
    <property type="match status" value="1"/>
</dbReference>
<dbReference type="RefSeq" id="WP_089073909.1">
    <property type="nucleotide sequence ID" value="NZ_CBCSAM010000006.1"/>
</dbReference>
<feature type="binding site" evidence="8">
    <location>
        <position position="83"/>
    </location>
    <ligand>
        <name>ATP</name>
        <dbReference type="ChEBI" id="CHEBI:30616"/>
    </ligand>
</feature>
<feature type="binding site" evidence="8">
    <location>
        <position position="80"/>
    </location>
    <ligand>
        <name>ATP</name>
        <dbReference type="ChEBI" id="CHEBI:30616"/>
    </ligand>
</feature>
<dbReference type="EC" id="2.7.7.108" evidence="8"/>
<comment type="cofactor">
    <cofactor evidence="8">
        <name>Mg(2+)</name>
        <dbReference type="ChEBI" id="CHEBI:18420"/>
    </cofactor>
    <cofactor evidence="8">
        <name>Mn(2+)</name>
        <dbReference type="ChEBI" id="CHEBI:29035"/>
    </cofactor>
</comment>
<feature type="binding site" evidence="8">
    <location>
        <position position="103"/>
    </location>
    <ligand>
        <name>ATP</name>
        <dbReference type="ChEBI" id="CHEBI:30616"/>
    </ligand>
</feature>
<evidence type="ECO:0000256" key="8">
    <source>
        <dbReference type="HAMAP-Rule" id="MF_00692"/>
    </source>
</evidence>
<evidence type="ECO:0000313" key="10">
    <source>
        <dbReference type="Proteomes" id="UP000242175"/>
    </source>
</evidence>
<keyword evidence="4 8" id="KW-0479">Metal-binding</keyword>
<feature type="binding site" evidence="8">
    <location>
        <position position="253"/>
    </location>
    <ligand>
        <name>ATP</name>
        <dbReference type="ChEBI" id="CHEBI:30616"/>
    </ligand>
</feature>
<name>A0A220VFC0_9GAMM</name>